<dbReference type="Gene3D" id="3.10.450.160">
    <property type="entry name" value="inner membrane protein cigr"/>
    <property type="match status" value="1"/>
</dbReference>
<feature type="region of interest" description="Disordered" evidence="1">
    <location>
        <begin position="11"/>
        <end position="208"/>
    </location>
</feature>
<feature type="compositionally biased region" description="Gly residues" evidence="1">
    <location>
        <begin position="29"/>
        <end position="39"/>
    </location>
</feature>
<name>A0A918UDD2_9SPHN</name>
<protein>
    <recommendedName>
        <fullName evidence="4">Nickel/cobalt transporter regulator</fullName>
    </recommendedName>
</protein>
<feature type="compositionally biased region" description="Low complexity" evidence="1">
    <location>
        <begin position="85"/>
        <end position="106"/>
    </location>
</feature>
<dbReference type="EMBL" id="BMZA01000002">
    <property type="protein sequence ID" value="GGY96106.1"/>
    <property type="molecule type" value="Genomic_DNA"/>
</dbReference>
<keyword evidence="3" id="KW-1185">Reference proteome</keyword>
<organism evidence="2 3">
    <name type="scientific">Novosphingobium colocasiae</name>
    <dbReference type="NCBI Taxonomy" id="1256513"/>
    <lineage>
        <taxon>Bacteria</taxon>
        <taxon>Pseudomonadati</taxon>
        <taxon>Pseudomonadota</taxon>
        <taxon>Alphaproteobacteria</taxon>
        <taxon>Sphingomonadales</taxon>
        <taxon>Sphingomonadaceae</taxon>
        <taxon>Novosphingobium</taxon>
    </lineage>
</organism>
<evidence type="ECO:0008006" key="4">
    <source>
        <dbReference type="Google" id="ProtNLM"/>
    </source>
</evidence>
<feature type="compositionally biased region" description="Basic and acidic residues" evidence="1">
    <location>
        <begin position="150"/>
        <end position="208"/>
    </location>
</feature>
<evidence type="ECO:0000313" key="2">
    <source>
        <dbReference type="EMBL" id="GGY96106.1"/>
    </source>
</evidence>
<reference evidence="2" key="1">
    <citation type="journal article" date="2014" name="Int. J. Syst. Evol. Microbiol.">
        <title>Complete genome sequence of Corynebacterium casei LMG S-19264T (=DSM 44701T), isolated from a smear-ripened cheese.</title>
        <authorList>
            <consortium name="US DOE Joint Genome Institute (JGI-PGF)"/>
            <person name="Walter F."/>
            <person name="Albersmeier A."/>
            <person name="Kalinowski J."/>
            <person name="Ruckert C."/>
        </authorList>
    </citation>
    <scope>NUCLEOTIDE SEQUENCE</scope>
    <source>
        <strain evidence="2">KCTC 32255</strain>
    </source>
</reference>
<evidence type="ECO:0000256" key="1">
    <source>
        <dbReference type="SAM" id="MobiDB-lite"/>
    </source>
</evidence>
<sequence>MALVTAGLVLPSVASADERGWRGQAQAQGNGGERGGGWRGQSQGDGASRRSESQGNAGAWRGRAPGNGDNGGNWAQTRREAVQNAQAERSVQAQARAQAQAQAQARTQRDWRDAQATDQGANRPDRGRGDGNWRGNSGAAPTGTPGRWSNDNRGDNNARDRDNQRDNDNRWRDNDNRWRDRDRDGRNDRDRDRDRWRDNDNRSQTRWRGNDNRWHSNDGWRDRDNRWGNNDRRNWDRDNWRRDNRYDWRSYRDRNRSHYRMGRYYSPYNNWSYRRLSIGFSLGAMFYSDRYWINDPWSYRLPPAYGPYRWVRYYDDALLVDTYTGEVVDVIYDIFW</sequence>
<dbReference type="InterPro" id="IPR024572">
    <property type="entry name" value="RcnB"/>
</dbReference>
<reference evidence="2" key="2">
    <citation type="submission" date="2020-09" db="EMBL/GenBank/DDBJ databases">
        <authorList>
            <person name="Sun Q."/>
            <person name="Kim S."/>
        </authorList>
    </citation>
    <scope>NUCLEOTIDE SEQUENCE</scope>
    <source>
        <strain evidence="2">KCTC 32255</strain>
    </source>
</reference>
<proteinExistence type="predicted"/>
<gene>
    <name evidence="2" type="ORF">GCM10011614_08570</name>
</gene>
<dbReference type="Proteomes" id="UP000648075">
    <property type="component" value="Unassembled WGS sequence"/>
</dbReference>
<comment type="caution">
    <text evidence="2">The sequence shown here is derived from an EMBL/GenBank/DDBJ whole genome shotgun (WGS) entry which is preliminary data.</text>
</comment>
<dbReference type="RefSeq" id="WP_189619894.1">
    <property type="nucleotide sequence ID" value="NZ_BMZA01000002.1"/>
</dbReference>
<accession>A0A918UDD2</accession>
<dbReference type="Pfam" id="PF11776">
    <property type="entry name" value="RcnB"/>
    <property type="match status" value="1"/>
</dbReference>
<dbReference type="AlphaFoldDB" id="A0A918UDD2"/>
<evidence type="ECO:0000313" key="3">
    <source>
        <dbReference type="Proteomes" id="UP000648075"/>
    </source>
</evidence>